<protein>
    <recommendedName>
        <fullName evidence="1">FCP1 homology domain-containing protein</fullName>
    </recommendedName>
</protein>
<dbReference type="SUPFAM" id="SSF56784">
    <property type="entry name" value="HAD-like"/>
    <property type="match status" value="1"/>
</dbReference>
<accession>J9DMU9</accession>
<evidence type="ECO:0000259" key="1">
    <source>
        <dbReference type="SMART" id="SM00577"/>
    </source>
</evidence>
<dbReference type="Pfam" id="PF03031">
    <property type="entry name" value="NIF"/>
    <property type="match status" value="1"/>
</dbReference>
<dbReference type="Proteomes" id="UP000003163">
    <property type="component" value="Unassembled WGS sequence"/>
</dbReference>
<gene>
    <name evidence="2" type="ORF">EDEG_01805</name>
</gene>
<dbReference type="OrthoDB" id="287041at2759"/>
<dbReference type="SMART" id="SM00577">
    <property type="entry name" value="CPDc"/>
    <property type="match status" value="1"/>
</dbReference>
<dbReference type="HOGENOM" id="CLU_078273_0_0_1"/>
<name>J9DMU9_EDHAE</name>
<comment type="caution">
    <text evidence="2">The sequence shown here is derived from an EMBL/GenBank/DDBJ whole genome shotgun (WGS) entry which is preliminary data.</text>
</comment>
<feature type="domain" description="FCP1 homology" evidence="1">
    <location>
        <begin position="83"/>
        <end position="270"/>
    </location>
</feature>
<dbReference type="PROSITE" id="PS51257">
    <property type="entry name" value="PROKAR_LIPOPROTEIN"/>
    <property type="match status" value="1"/>
</dbReference>
<dbReference type="AlphaFoldDB" id="J9DMU9"/>
<dbReference type="OMA" id="DPYGCIN"/>
<dbReference type="InterPro" id="IPR004274">
    <property type="entry name" value="FCP1_dom"/>
</dbReference>
<dbReference type="InterPro" id="IPR036412">
    <property type="entry name" value="HAD-like_sf"/>
</dbReference>
<proteinExistence type="predicted"/>
<sequence length="378" mass="44578">MGFDKIKNNIRDEFRKNYYNQGFPYISACGLLGCGTYKYFSKRDANFKKKATDYLKKITDKIFDSITIPKQGLPVIPEKTDTKPVFVINSLDHFVYKKFDPFRFAFLVRKRAFTDVFLFHMAHLYEIVLVSKLRPDEGEELLKFVDPYGCINYRLFSKDSDRFGKNNLNRNLKKLIVLGKEKESNNLCSTYIINKASINNFFITQILRSCSNLKKYIYSPMQNTEKISTIVTKNKIKDKKRPICEKNVFQSDFSENLLCIKKWKGNQEGLLMDLLDFCMKIEQTNIKDYRPLIKSYSGKDFTSAYKPVQTKFYLQKFVSSLNFNRNPYKQIENLYKDRITDFKKAKMYMDQQIARDRLEGDGINMFNLCFNFITSLLI</sequence>
<dbReference type="InterPro" id="IPR023214">
    <property type="entry name" value="HAD_sf"/>
</dbReference>
<dbReference type="Gene3D" id="3.40.50.1000">
    <property type="entry name" value="HAD superfamily/HAD-like"/>
    <property type="match status" value="1"/>
</dbReference>
<reference evidence="3" key="2">
    <citation type="submission" date="2015-07" db="EMBL/GenBank/DDBJ databases">
        <title>Contrasting host-pathogen interactions and genome evolution in two generalist and specialist microsporidian pathogens of mosquitoes.</title>
        <authorList>
            <consortium name="The Broad Institute Genomics Platform"/>
            <consortium name="The Broad Institute Genome Sequencing Center for Infectious Disease"/>
            <person name="Cuomo C.A."/>
            <person name="Sanscrainte N.D."/>
            <person name="Goldberg J.M."/>
            <person name="Heiman D."/>
            <person name="Young S."/>
            <person name="Zeng Q."/>
            <person name="Becnel J.J."/>
            <person name="Birren B.W."/>
        </authorList>
    </citation>
    <scope>NUCLEOTIDE SEQUENCE [LARGE SCALE GENOMIC DNA]</scope>
    <source>
        <strain evidence="3">USNM 41457</strain>
    </source>
</reference>
<dbReference type="STRING" id="1003232.J9DMU9"/>
<dbReference type="VEuPathDB" id="MicrosporidiaDB:EDEG_01805"/>
<dbReference type="InParanoid" id="J9DMU9"/>
<dbReference type="EMBL" id="AFBI03000028">
    <property type="protein sequence ID" value="EJW03895.1"/>
    <property type="molecule type" value="Genomic_DNA"/>
</dbReference>
<organism evidence="2 3">
    <name type="scientific">Edhazardia aedis (strain USNM 41457)</name>
    <name type="common">Microsporidian parasite</name>
    <dbReference type="NCBI Taxonomy" id="1003232"/>
    <lineage>
        <taxon>Eukaryota</taxon>
        <taxon>Fungi</taxon>
        <taxon>Fungi incertae sedis</taxon>
        <taxon>Microsporidia</taxon>
        <taxon>Edhazardia</taxon>
    </lineage>
</organism>
<reference evidence="2 3" key="1">
    <citation type="submission" date="2011-08" db="EMBL/GenBank/DDBJ databases">
        <authorList>
            <person name="Liu Z.J."/>
            <person name="Shi F.L."/>
            <person name="Lu J.Q."/>
            <person name="Li M."/>
            <person name="Wang Z.L."/>
        </authorList>
    </citation>
    <scope>NUCLEOTIDE SEQUENCE [LARGE SCALE GENOMIC DNA]</scope>
    <source>
        <strain evidence="2 3">USNM 41457</strain>
    </source>
</reference>
<evidence type="ECO:0000313" key="2">
    <source>
        <dbReference type="EMBL" id="EJW03895.1"/>
    </source>
</evidence>
<keyword evidence="3" id="KW-1185">Reference proteome</keyword>
<evidence type="ECO:0000313" key="3">
    <source>
        <dbReference type="Proteomes" id="UP000003163"/>
    </source>
</evidence>